<name>B7S8L5_9HYME</name>
<evidence type="ECO:0000313" key="1">
    <source>
        <dbReference type="EMBL" id="ACE75240.1"/>
    </source>
</evidence>
<organism evidence="1">
    <name type="scientific">Glyptapanteles flavicoxis</name>
    <dbReference type="NCBI Taxonomy" id="463051"/>
    <lineage>
        <taxon>Eukaryota</taxon>
        <taxon>Metazoa</taxon>
        <taxon>Ecdysozoa</taxon>
        <taxon>Arthropoda</taxon>
        <taxon>Hexapoda</taxon>
        <taxon>Insecta</taxon>
        <taxon>Pterygota</taxon>
        <taxon>Neoptera</taxon>
        <taxon>Endopterygota</taxon>
        <taxon>Hymenoptera</taxon>
        <taxon>Apocrita</taxon>
        <taxon>Ichneumonoidea</taxon>
        <taxon>Braconidae</taxon>
        <taxon>Microgastrinae</taxon>
        <taxon>Glyptapanteles</taxon>
    </lineage>
</organism>
<proteinExistence type="predicted"/>
<protein>
    <submittedName>
        <fullName evidence="1">Uncharacterized protein</fullName>
    </submittedName>
</protein>
<dbReference type="AlphaFoldDB" id="B7S8L5"/>
<reference evidence="1" key="1">
    <citation type="submission" date="2007-06" db="EMBL/GenBank/DDBJ databases">
        <title>Bracovirus Evolution: Comparative Genomics of Multiple Viral and Proviral Genomes.</title>
        <authorList>
            <person name="Desjardins C.A."/>
            <person name="Gundersen-Rindal D.E."/>
            <person name="Hostetler J.B."/>
            <person name="Tallon L.J."/>
            <person name="Utterback T.R."/>
            <person name="Fuester R.W."/>
            <person name="Schatz M.C."/>
            <person name="Pedroni M.J."/>
            <person name="Fadrosh D.W."/>
            <person name="Haas B.J."/>
            <person name="Toms B.S."/>
            <person name="Chen D."/>
            <person name="Nene V."/>
        </authorList>
    </citation>
    <scope>NUCLEOTIDE SEQUENCE</scope>
</reference>
<accession>B7S8L5</accession>
<sequence>MDNRQPTSNPMNNSASWNHDINKVYTDVCRQKPVCSTPDYKSSITGNNNIDAKRQSRDAINQRDQFGLNSLFDESATKLQAPCLVTERVSHQLRPIFKESAEALQKYVAEHSRKN</sequence>
<dbReference type="EMBL" id="EF710648">
    <property type="protein sequence ID" value="ACE75240.1"/>
    <property type="molecule type" value="Genomic_DNA"/>
</dbReference>
<gene>
    <name evidence="1" type="ORF">GFP_L2_0140</name>
</gene>